<evidence type="ECO:0000256" key="2">
    <source>
        <dbReference type="ARBA" id="ARBA00022840"/>
    </source>
</evidence>
<dbReference type="PROSITE" id="PS00622">
    <property type="entry name" value="HTH_LUXR_1"/>
    <property type="match status" value="1"/>
</dbReference>
<keyword evidence="2" id="KW-0067">ATP-binding</keyword>
<organism evidence="4 5">
    <name type="scientific">Actinoplanes couchii</name>
    <dbReference type="NCBI Taxonomy" id="403638"/>
    <lineage>
        <taxon>Bacteria</taxon>
        <taxon>Bacillati</taxon>
        <taxon>Actinomycetota</taxon>
        <taxon>Actinomycetes</taxon>
        <taxon>Micromonosporales</taxon>
        <taxon>Micromonosporaceae</taxon>
        <taxon>Actinoplanes</taxon>
    </lineage>
</organism>
<dbReference type="PANTHER" id="PTHR16305">
    <property type="entry name" value="TESTICULAR SOLUBLE ADENYLYL CYCLASE"/>
    <property type="match status" value="1"/>
</dbReference>
<evidence type="ECO:0000313" key="4">
    <source>
        <dbReference type="EMBL" id="GID61249.1"/>
    </source>
</evidence>
<dbReference type="SUPFAM" id="SSF52540">
    <property type="entry name" value="P-loop containing nucleoside triphosphate hydrolases"/>
    <property type="match status" value="1"/>
</dbReference>
<dbReference type="InterPro" id="IPR011990">
    <property type="entry name" value="TPR-like_helical_dom_sf"/>
</dbReference>
<comment type="caution">
    <text evidence="4">The sequence shown here is derived from an EMBL/GenBank/DDBJ whole genome shotgun (WGS) entry which is preliminary data.</text>
</comment>
<name>A0ABQ3XRX6_9ACTN</name>
<dbReference type="InterPro" id="IPR041664">
    <property type="entry name" value="AAA_16"/>
</dbReference>
<reference evidence="4 5" key="1">
    <citation type="submission" date="2021-01" db="EMBL/GenBank/DDBJ databases">
        <title>Whole genome shotgun sequence of Actinoplanes couchii NBRC 106145.</title>
        <authorList>
            <person name="Komaki H."/>
            <person name="Tamura T."/>
        </authorList>
    </citation>
    <scope>NUCLEOTIDE SEQUENCE [LARGE SCALE GENOMIC DNA]</scope>
    <source>
        <strain evidence="4 5">NBRC 106145</strain>
    </source>
</reference>
<dbReference type="RefSeq" id="WP_203809034.1">
    <property type="nucleotide sequence ID" value="NZ_BAAAQE010000119.1"/>
</dbReference>
<feature type="domain" description="HTH luxR-type" evidence="3">
    <location>
        <begin position="771"/>
        <end position="836"/>
    </location>
</feature>
<dbReference type="PROSITE" id="PS50043">
    <property type="entry name" value="HTH_LUXR_2"/>
    <property type="match status" value="1"/>
</dbReference>
<evidence type="ECO:0000259" key="3">
    <source>
        <dbReference type="PROSITE" id="PS50043"/>
    </source>
</evidence>
<gene>
    <name evidence="4" type="ORF">Aco03nite_096530</name>
</gene>
<dbReference type="CDD" id="cd06170">
    <property type="entry name" value="LuxR_C_like"/>
    <property type="match status" value="1"/>
</dbReference>
<dbReference type="PRINTS" id="PR00038">
    <property type="entry name" value="HTHLUXR"/>
</dbReference>
<dbReference type="Proteomes" id="UP000612282">
    <property type="component" value="Unassembled WGS sequence"/>
</dbReference>
<sequence length="838" mass="88820">MIIGRAAELHRLTAGADPLLLVTGDLGSGRTTMLEHTIRAAKDAGTRVLRAVGSEAESVLPHAALHQLLRQSLSVVDPFAVGLAVLDALTLLQPVLIAVDDAQWIDRASLDALAFAGRRLSGTRVRIVIAHSGEPPVQGFPAVTLGPLDPRAAAQLLDRQPSAPTGPDRSEILTQADGNPLALIEFARTPAVLALGPLPVSERWHRHFAPRVAELTGRERETLLLAYANGERTGPAWAHHPLARSVVYHGTDPQERRAVHAALAATPGLEPDRRAWHLAAASPGPDATVSAALEQTADQARRKGGHAAKARALQHAAALAPEPAERVRLLIRAAQAAVATGDLIWVESLADAVREQTGDPHLLAQAALRVGMLAGMTNRHPVVFQRLVRAAVPLLDLDPVVAGDLLAAATVVRYQSGDDEQGRRLQALVSALGPTRPGLREWLAAVGDPHPVAGRGDLLAALPGPGEEGCALPESLSHSAVMAWLLDETSVAVRLFDEVAQRPPAHGSPVDCLGGAAPYAYLERGRWQQALDACDLVTATGNALGLDHAVATAAVAEATVLALRGRTDQARARVADGLALIDPLESRAVAVSARRALGTAAIADGDFAGAWEQLRGAFTADGSPVHYHVSFPLLADLAAAATHTGNHEEAARIVERNAPGMDSPRLQAILHRARGLLAGPEQAEKHLRAALADPTVRHWPFEYAQATLDLAEWLRRRRRITEARTPLTEALALFDRLGAIPWSDRTRAEARAAGLTTDHPRGPAAGPGAAVGEALNTLTPQQREVVRLAARGLSNREIGEHLYLSPRTVGSHLYRSFPKLGITTRTQLMSLEINSPGA</sequence>
<evidence type="ECO:0000313" key="5">
    <source>
        <dbReference type="Proteomes" id="UP000612282"/>
    </source>
</evidence>
<dbReference type="InterPro" id="IPR000792">
    <property type="entry name" value="Tscrpt_reg_LuxR_C"/>
</dbReference>
<dbReference type="Pfam" id="PF13191">
    <property type="entry name" value="AAA_16"/>
    <property type="match status" value="1"/>
</dbReference>
<dbReference type="EMBL" id="BOMG01000122">
    <property type="protein sequence ID" value="GID61249.1"/>
    <property type="molecule type" value="Genomic_DNA"/>
</dbReference>
<accession>A0ABQ3XRX6</accession>
<dbReference type="InterPro" id="IPR027417">
    <property type="entry name" value="P-loop_NTPase"/>
</dbReference>
<keyword evidence="1" id="KW-0547">Nucleotide-binding</keyword>
<dbReference type="PANTHER" id="PTHR16305:SF35">
    <property type="entry name" value="TRANSCRIPTIONAL ACTIVATOR DOMAIN"/>
    <property type="match status" value="1"/>
</dbReference>
<protein>
    <submittedName>
        <fullName evidence="4">Transcriptional regulator</fullName>
    </submittedName>
</protein>
<dbReference type="Pfam" id="PF00196">
    <property type="entry name" value="GerE"/>
    <property type="match status" value="1"/>
</dbReference>
<evidence type="ECO:0000256" key="1">
    <source>
        <dbReference type="ARBA" id="ARBA00022741"/>
    </source>
</evidence>
<dbReference type="Gene3D" id="1.10.10.10">
    <property type="entry name" value="Winged helix-like DNA-binding domain superfamily/Winged helix DNA-binding domain"/>
    <property type="match status" value="1"/>
</dbReference>
<dbReference type="InterPro" id="IPR016032">
    <property type="entry name" value="Sig_transdc_resp-reg_C-effctor"/>
</dbReference>
<dbReference type="SUPFAM" id="SSF46894">
    <property type="entry name" value="C-terminal effector domain of the bipartite response regulators"/>
    <property type="match status" value="1"/>
</dbReference>
<proteinExistence type="predicted"/>
<keyword evidence="5" id="KW-1185">Reference proteome</keyword>
<dbReference type="SMART" id="SM00421">
    <property type="entry name" value="HTH_LUXR"/>
    <property type="match status" value="1"/>
</dbReference>
<dbReference type="InterPro" id="IPR036388">
    <property type="entry name" value="WH-like_DNA-bd_sf"/>
</dbReference>
<dbReference type="Gene3D" id="1.25.40.10">
    <property type="entry name" value="Tetratricopeptide repeat domain"/>
    <property type="match status" value="1"/>
</dbReference>
<dbReference type="SUPFAM" id="SSF48452">
    <property type="entry name" value="TPR-like"/>
    <property type="match status" value="1"/>
</dbReference>